<proteinExistence type="predicted"/>
<dbReference type="RefSeq" id="WP_110472690.1">
    <property type="nucleotide sequence ID" value="NZ_QJSP01000025.1"/>
</dbReference>
<comment type="caution">
    <text evidence="3">The sequence shown here is derived from an EMBL/GenBank/DDBJ whole genome shotgun (WGS) entry which is preliminary data.</text>
</comment>
<feature type="compositionally biased region" description="Acidic residues" evidence="1">
    <location>
        <begin position="88"/>
        <end position="120"/>
    </location>
</feature>
<evidence type="ECO:0008006" key="5">
    <source>
        <dbReference type="Google" id="ProtNLM"/>
    </source>
</evidence>
<evidence type="ECO:0000256" key="1">
    <source>
        <dbReference type="SAM" id="MobiDB-lite"/>
    </source>
</evidence>
<evidence type="ECO:0000256" key="2">
    <source>
        <dbReference type="SAM" id="SignalP"/>
    </source>
</evidence>
<keyword evidence="2" id="KW-0732">Signal</keyword>
<evidence type="ECO:0000313" key="3">
    <source>
        <dbReference type="EMBL" id="PYE12123.1"/>
    </source>
</evidence>
<name>A0A318RSW4_WILLI</name>
<organism evidence="3 4">
    <name type="scientific">Williamsia limnetica</name>
    <dbReference type="NCBI Taxonomy" id="882452"/>
    <lineage>
        <taxon>Bacteria</taxon>
        <taxon>Bacillati</taxon>
        <taxon>Actinomycetota</taxon>
        <taxon>Actinomycetes</taxon>
        <taxon>Mycobacteriales</taxon>
        <taxon>Nocardiaceae</taxon>
        <taxon>Williamsia</taxon>
    </lineage>
</organism>
<gene>
    <name evidence="3" type="ORF">DFR67_12544</name>
</gene>
<sequence>MNTKTKIGMAAAAVAGSALVFTASYGFADSSQGPDVPSRIQIGEVATTAPAEPPTTIAPPPPQPGNPVPPAPGVTDDDDWDDHVGDNHDDDWNDQDDGVDDNDWDDDLDDNGPDDTDLDD</sequence>
<keyword evidence="4" id="KW-1185">Reference proteome</keyword>
<feature type="chain" id="PRO_5016364131" description="Small secreted hydrophilic protein" evidence="2">
    <location>
        <begin position="29"/>
        <end position="120"/>
    </location>
</feature>
<reference evidence="3 4" key="1">
    <citation type="submission" date="2018-06" db="EMBL/GenBank/DDBJ databases">
        <title>Genomic Encyclopedia of Type Strains, Phase IV (KMG-IV): sequencing the most valuable type-strain genomes for metagenomic binning, comparative biology and taxonomic classification.</title>
        <authorList>
            <person name="Goeker M."/>
        </authorList>
    </citation>
    <scope>NUCLEOTIDE SEQUENCE [LARGE SCALE GENOMIC DNA]</scope>
    <source>
        <strain evidence="3 4">DSM 45521</strain>
    </source>
</reference>
<evidence type="ECO:0000313" key="4">
    <source>
        <dbReference type="Proteomes" id="UP000247591"/>
    </source>
</evidence>
<dbReference type="Proteomes" id="UP000247591">
    <property type="component" value="Unassembled WGS sequence"/>
</dbReference>
<dbReference type="AlphaFoldDB" id="A0A318RSW4"/>
<feature type="signal peptide" evidence="2">
    <location>
        <begin position="1"/>
        <end position="28"/>
    </location>
</feature>
<accession>A0A318RSW4</accession>
<dbReference type="EMBL" id="QJSP01000025">
    <property type="protein sequence ID" value="PYE12123.1"/>
    <property type="molecule type" value="Genomic_DNA"/>
</dbReference>
<protein>
    <recommendedName>
        <fullName evidence="5">Small secreted hydrophilic protein</fullName>
    </recommendedName>
</protein>
<feature type="region of interest" description="Disordered" evidence="1">
    <location>
        <begin position="29"/>
        <end position="120"/>
    </location>
</feature>
<feature type="compositionally biased region" description="Pro residues" evidence="1">
    <location>
        <begin position="51"/>
        <end position="72"/>
    </location>
</feature>